<sequence>MVFFILEYGEKFGSGNSFDLNDIVLEAVKWGDKAVIEYMYDCEIIRPNTLRPFDLNDKGFSGGIGNGKELLVSALGEAMAAHNTELVNQLLKWGADPTEHIPFAVTIGDENTARFLLDQGGDPQGVREAISNGRHSILELLLDRGAAPVGLELTIESGKHDMMCLLLRYGADPANDDAFSAAVLYDDATFLNGCKYASVRRTDSEWNDILTLLLDAGADMEKVSEGSTALLYAIETRRIQTVKLLLDRDTNVNQPAKRGLRRTPLQRACETGDFEIIKLLLGKGAAVNAPPAMNGGATALQLAAINGSQRIFRLLLDEKADIHGPKATFNGRTTLEAAAEHGRLSLLDTILTEGASGFGADEIESAKALAEDEGHQGCVERLRLTLYRLHNQNGTLPPLRL</sequence>
<dbReference type="InterPro" id="IPR002110">
    <property type="entry name" value="Ankyrin_rpt"/>
</dbReference>
<protein>
    <submittedName>
        <fullName evidence="4">Uncharacterized protein</fullName>
    </submittedName>
</protein>
<evidence type="ECO:0000256" key="3">
    <source>
        <dbReference type="PROSITE-ProRule" id="PRU00023"/>
    </source>
</evidence>
<keyword evidence="1" id="KW-0677">Repeat</keyword>
<dbReference type="Pfam" id="PF12796">
    <property type="entry name" value="Ank_2"/>
    <property type="match status" value="2"/>
</dbReference>
<dbReference type="InterPro" id="IPR036770">
    <property type="entry name" value="Ankyrin_rpt-contain_sf"/>
</dbReference>
<dbReference type="PANTHER" id="PTHR24173:SF74">
    <property type="entry name" value="ANKYRIN REPEAT DOMAIN-CONTAINING PROTEIN 16"/>
    <property type="match status" value="1"/>
</dbReference>
<feature type="repeat" description="ANK" evidence="3">
    <location>
        <begin position="225"/>
        <end position="257"/>
    </location>
</feature>
<keyword evidence="2 3" id="KW-0040">ANK repeat</keyword>
<dbReference type="AlphaFoldDB" id="A0A0B7JVC6"/>
<feature type="repeat" description="ANK" evidence="3">
    <location>
        <begin position="330"/>
        <end position="362"/>
    </location>
</feature>
<gene>
    <name evidence="4" type="ORF">BN869_000002486_1</name>
</gene>
<evidence type="ECO:0000256" key="1">
    <source>
        <dbReference type="ARBA" id="ARBA00022737"/>
    </source>
</evidence>
<dbReference type="PANTHER" id="PTHR24173">
    <property type="entry name" value="ANKYRIN REPEAT CONTAINING"/>
    <property type="match status" value="1"/>
</dbReference>
<name>A0A0B7JVC6_BIOOC</name>
<evidence type="ECO:0000313" key="4">
    <source>
        <dbReference type="EMBL" id="CEO46431.1"/>
    </source>
</evidence>
<dbReference type="Gene3D" id="1.25.40.20">
    <property type="entry name" value="Ankyrin repeat-containing domain"/>
    <property type="match status" value="1"/>
</dbReference>
<evidence type="ECO:0000256" key="2">
    <source>
        <dbReference type="ARBA" id="ARBA00023043"/>
    </source>
</evidence>
<dbReference type="EMBL" id="CDPU01000004">
    <property type="protein sequence ID" value="CEO46431.1"/>
    <property type="molecule type" value="Genomic_DNA"/>
</dbReference>
<dbReference type="SMART" id="SM00248">
    <property type="entry name" value="ANK"/>
    <property type="match status" value="7"/>
</dbReference>
<proteinExistence type="predicted"/>
<organism evidence="4">
    <name type="scientific">Bionectria ochroleuca</name>
    <name type="common">Gliocladium roseum</name>
    <dbReference type="NCBI Taxonomy" id="29856"/>
    <lineage>
        <taxon>Eukaryota</taxon>
        <taxon>Fungi</taxon>
        <taxon>Dikarya</taxon>
        <taxon>Ascomycota</taxon>
        <taxon>Pezizomycotina</taxon>
        <taxon>Sordariomycetes</taxon>
        <taxon>Hypocreomycetidae</taxon>
        <taxon>Hypocreales</taxon>
        <taxon>Bionectriaceae</taxon>
        <taxon>Clonostachys</taxon>
    </lineage>
</organism>
<feature type="repeat" description="ANK" evidence="3">
    <location>
        <begin position="295"/>
        <end position="327"/>
    </location>
</feature>
<dbReference type="PROSITE" id="PS50088">
    <property type="entry name" value="ANK_REPEAT"/>
    <property type="match status" value="4"/>
</dbReference>
<accession>A0A0B7JVC6</accession>
<dbReference type="SUPFAM" id="SSF48403">
    <property type="entry name" value="Ankyrin repeat"/>
    <property type="match status" value="1"/>
</dbReference>
<dbReference type="PROSITE" id="PS50297">
    <property type="entry name" value="ANK_REP_REGION"/>
    <property type="match status" value="4"/>
</dbReference>
<feature type="repeat" description="ANK" evidence="3">
    <location>
        <begin position="260"/>
        <end position="292"/>
    </location>
</feature>
<reference evidence="4" key="1">
    <citation type="submission" date="2015-01" db="EMBL/GenBank/DDBJ databases">
        <authorList>
            <person name="Durling Mikael"/>
        </authorList>
    </citation>
    <scope>NUCLEOTIDE SEQUENCE</scope>
</reference>